<evidence type="ECO:0000256" key="4">
    <source>
        <dbReference type="ARBA" id="ARBA00022525"/>
    </source>
</evidence>
<dbReference type="GO" id="GO:0005576">
    <property type="term" value="C:extracellular region"/>
    <property type="evidence" value="ECO:0007669"/>
    <property type="project" value="UniProtKB-SubCell"/>
</dbReference>
<dbReference type="GO" id="GO:0008283">
    <property type="term" value="P:cell population proliferation"/>
    <property type="evidence" value="ECO:0007669"/>
    <property type="project" value="UniProtKB-UniRule"/>
</dbReference>
<comment type="function">
    <text evidence="9">Promotes plant cell differentiation, organogenesis and somatic embryogenesis as well as cell proliferation.</text>
</comment>
<keyword evidence="3 9" id="KW-0217">Developmental protein</keyword>
<dbReference type="AlphaFoldDB" id="A0AAV6MQE2"/>
<dbReference type="GO" id="GO:0008083">
    <property type="term" value="F:growth factor activity"/>
    <property type="evidence" value="ECO:0007669"/>
    <property type="project" value="UniProtKB-UniRule"/>
</dbReference>
<organism evidence="10 11">
    <name type="scientific">Cucurbita argyrosperma subsp. sororia</name>
    <dbReference type="NCBI Taxonomy" id="37648"/>
    <lineage>
        <taxon>Eukaryota</taxon>
        <taxon>Viridiplantae</taxon>
        <taxon>Streptophyta</taxon>
        <taxon>Embryophyta</taxon>
        <taxon>Tracheophyta</taxon>
        <taxon>Spermatophyta</taxon>
        <taxon>Magnoliopsida</taxon>
        <taxon>eudicotyledons</taxon>
        <taxon>Gunneridae</taxon>
        <taxon>Pentapetalae</taxon>
        <taxon>rosids</taxon>
        <taxon>fabids</taxon>
        <taxon>Cucurbitales</taxon>
        <taxon>Cucurbitaceae</taxon>
        <taxon>Cucurbiteae</taxon>
        <taxon>Cucurbita</taxon>
    </lineage>
</organism>
<keyword evidence="11" id="KW-1185">Reference proteome</keyword>
<evidence type="ECO:0000256" key="6">
    <source>
        <dbReference type="ARBA" id="ARBA00022729"/>
    </source>
</evidence>
<feature type="signal peptide" evidence="9">
    <location>
        <begin position="1"/>
        <end position="24"/>
    </location>
</feature>
<comment type="similarity">
    <text evidence="2 9">Belongs to the phytosulfokine family.</text>
</comment>
<keyword evidence="5 9" id="KW-0765">Sulfation</keyword>
<comment type="PTM">
    <text evidence="9">PSK-alpha is produced by endopeptidase digestion. PSK-beta is produced from PSK-alpha by exopeptidase digestion.</text>
</comment>
<accession>A0AAV6MQE2</accession>
<proteinExistence type="inferred from homology"/>
<dbReference type="PANTHER" id="PTHR33285">
    <property type="entry name" value="PHYTOSULFOKINES 3"/>
    <property type="match status" value="1"/>
</dbReference>
<name>A0AAV6MQE2_9ROSI</name>
<comment type="PTM">
    <text evidence="9">Sulfation is important for activity and for the binding to a putative membrane receptor.</text>
</comment>
<dbReference type="InterPro" id="IPR009438">
    <property type="entry name" value="Phytosulfokine"/>
</dbReference>
<keyword evidence="4 9" id="KW-0964">Secreted</keyword>
<dbReference type="Proteomes" id="UP000685013">
    <property type="component" value="Chromosome 12"/>
</dbReference>
<evidence type="ECO:0000256" key="9">
    <source>
        <dbReference type="RuleBase" id="RU368031"/>
    </source>
</evidence>
<evidence type="ECO:0000256" key="2">
    <source>
        <dbReference type="ARBA" id="ARBA00010781"/>
    </source>
</evidence>
<evidence type="ECO:0000256" key="3">
    <source>
        <dbReference type="ARBA" id="ARBA00022473"/>
    </source>
</evidence>
<gene>
    <name evidence="10" type="primary">PSK</name>
    <name evidence="10" type="ORF">SDJN03_18447</name>
</gene>
<evidence type="ECO:0000256" key="7">
    <source>
        <dbReference type="ARBA" id="ARBA00022782"/>
    </source>
</evidence>
<keyword evidence="7 9" id="KW-0221">Differentiation</keyword>
<dbReference type="PANTHER" id="PTHR33285:SF55">
    <property type="entry name" value="PHYTOSULFOKINES 3"/>
    <property type="match status" value="1"/>
</dbReference>
<keyword evidence="8 9" id="KW-0339">Growth factor</keyword>
<protein>
    <recommendedName>
        <fullName evidence="9">Phytosulfokine</fullName>
    </recommendedName>
    <component>
        <recommendedName>
            <fullName evidence="9">Phytosulfokine-alpha</fullName>
            <shortName evidence="9">PSK-alpha</shortName>
            <shortName evidence="9">Phytosulfokine-a</shortName>
        </recommendedName>
    </component>
    <component>
        <recommendedName>
            <fullName evidence="9">Phytosulfokine-beta</fullName>
            <shortName evidence="9">PSK-beta</shortName>
            <shortName evidence="9">Phytosulfokine-b</shortName>
        </recommendedName>
    </component>
</protein>
<dbReference type="EMBL" id="JAGKQH010000012">
    <property type="protein sequence ID" value="KAG6585714.1"/>
    <property type="molecule type" value="Genomic_DNA"/>
</dbReference>
<dbReference type="Pfam" id="PF06404">
    <property type="entry name" value="PSK"/>
    <property type="match status" value="1"/>
</dbReference>
<reference evidence="10 11" key="1">
    <citation type="journal article" date="2021" name="Hortic Res">
        <title>The domestication of Cucurbita argyrosperma as revealed by the genome of its wild relative.</title>
        <authorList>
            <person name="Barrera-Redondo J."/>
            <person name="Sanchez-de la Vega G."/>
            <person name="Aguirre-Liguori J.A."/>
            <person name="Castellanos-Morales G."/>
            <person name="Gutierrez-Guerrero Y.T."/>
            <person name="Aguirre-Dugua X."/>
            <person name="Aguirre-Planter E."/>
            <person name="Tenaillon M.I."/>
            <person name="Lira-Saade R."/>
            <person name="Eguiarte L.E."/>
        </authorList>
    </citation>
    <scope>NUCLEOTIDE SEQUENCE [LARGE SCALE GENOMIC DNA]</scope>
    <source>
        <strain evidence="10">JBR-2021</strain>
    </source>
</reference>
<dbReference type="GO" id="GO:0030154">
    <property type="term" value="P:cell differentiation"/>
    <property type="evidence" value="ECO:0007669"/>
    <property type="project" value="UniProtKB-UniRule"/>
</dbReference>
<evidence type="ECO:0000313" key="10">
    <source>
        <dbReference type="EMBL" id="KAG6585714.1"/>
    </source>
</evidence>
<evidence type="ECO:0000256" key="8">
    <source>
        <dbReference type="ARBA" id="ARBA00023030"/>
    </source>
</evidence>
<evidence type="ECO:0000313" key="11">
    <source>
        <dbReference type="Proteomes" id="UP000685013"/>
    </source>
</evidence>
<sequence length="82" mass="8825">MSKLVALFSVVALVTMSLLSSSEARPIATSTATSLDLNHIAHQVVSEKGHDDVCEGGETKECLAKRTVEAHTDYIYTDDTKS</sequence>
<evidence type="ECO:0000256" key="1">
    <source>
        <dbReference type="ARBA" id="ARBA00004613"/>
    </source>
</evidence>
<feature type="chain" id="PRO_5043100882" description="Phytosulfokine" evidence="9">
    <location>
        <begin position="25"/>
        <end position="82"/>
    </location>
</feature>
<comment type="caution">
    <text evidence="10">The sequence shown here is derived from an EMBL/GenBank/DDBJ whole genome shotgun (WGS) entry which is preliminary data.</text>
</comment>
<feature type="non-terminal residue" evidence="10">
    <location>
        <position position="1"/>
    </location>
</feature>
<keyword evidence="6 9" id="KW-0732">Signal</keyword>
<evidence type="ECO:0000256" key="5">
    <source>
        <dbReference type="ARBA" id="ARBA00022641"/>
    </source>
</evidence>
<comment type="subcellular location">
    <subcellularLocation>
        <location evidence="1 9">Secreted</location>
    </subcellularLocation>
</comment>